<organism evidence="2">
    <name type="scientific">uncultured Rubrobacteraceae bacterium</name>
    <dbReference type="NCBI Taxonomy" id="349277"/>
    <lineage>
        <taxon>Bacteria</taxon>
        <taxon>Bacillati</taxon>
        <taxon>Actinomycetota</taxon>
        <taxon>Rubrobacteria</taxon>
        <taxon>Rubrobacterales</taxon>
        <taxon>Rubrobacteraceae</taxon>
        <taxon>environmental samples</taxon>
    </lineage>
</organism>
<dbReference type="AlphaFoldDB" id="A0A6J4RU28"/>
<evidence type="ECO:0000313" key="2">
    <source>
        <dbReference type="EMBL" id="CAA9481032.1"/>
    </source>
</evidence>
<name>A0A6J4RU28_9ACTN</name>
<reference evidence="2" key="1">
    <citation type="submission" date="2020-02" db="EMBL/GenBank/DDBJ databases">
        <authorList>
            <person name="Meier V. D."/>
        </authorList>
    </citation>
    <scope>NUCLEOTIDE SEQUENCE</scope>
    <source>
        <strain evidence="2">AVDCRST_MAG12</strain>
    </source>
</reference>
<sequence length="399" mass="40996">MLRSIAGKVVWVGRTAATVFGLALVLALVFGVATTAIGATGGKFILGKANSATTVSKLTASIAGPALTLVNNSTNAAATALNISVAPGQAPIKVNEEAGTATNLSADKLDGRDSSEFATGIDGVADQALHADTAGQANLAGDSDFLGGLSASAYQKRVSNQCEAGSSIRTIGADGAVTCEPDDSGAEHADQLRSDLGTNDGAPNQSSDPVSFSKVKDVPADLINRNAATLQGKTASEFATQAGLNSEANTRASADNGLGTRATSLETKMSVFNATEVIDNFGSLPRQETYTSKGGTLLISASGSGYRNATKDTGRIGMEVKVDGTVRGNAMTFTNERNSHETFVADYIVVKGLAAGQHTIALERMFGSPCNTSQELSLDYCTLTNNDDNFRVTILEIPA</sequence>
<protein>
    <submittedName>
        <fullName evidence="2">Uncharacterized protein</fullName>
    </submittedName>
</protein>
<dbReference type="EMBL" id="CADCVK010000232">
    <property type="protein sequence ID" value="CAA9481032.1"/>
    <property type="molecule type" value="Genomic_DNA"/>
</dbReference>
<accession>A0A6J4RU28</accession>
<feature type="compositionally biased region" description="Polar residues" evidence="1">
    <location>
        <begin position="201"/>
        <end position="210"/>
    </location>
</feature>
<proteinExistence type="predicted"/>
<evidence type="ECO:0000256" key="1">
    <source>
        <dbReference type="SAM" id="MobiDB-lite"/>
    </source>
</evidence>
<gene>
    <name evidence="2" type="ORF">AVDCRST_MAG12-1506</name>
</gene>
<feature type="region of interest" description="Disordered" evidence="1">
    <location>
        <begin position="175"/>
        <end position="213"/>
    </location>
</feature>